<protein>
    <recommendedName>
        <fullName evidence="4">Por secretion system C-terminal sorting domain-containing protein</fullName>
    </recommendedName>
</protein>
<dbReference type="Gene3D" id="3.40.390.10">
    <property type="entry name" value="Collagenase (Catalytic Domain)"/>
    <property type="match status" value="1"/>
</dbReference>
<evidence type="ECO:0000313" key="3">
    <source>
        <dbReference type="Proteomes" id="UP000679725"/>
    </source>
</evidence>
<dbReference type="NCBIfam" id="TIGR04183">
    <property type="entry name" value="Por_Secre_tail"/>
    <property type="match status" value="1"/>
</dbReference>
<feature type="chain" id="PRO_5046968190" description="Por secretion system C-terminal sorting domain-containing protein" evidence="1">
    <location>
        <begin position="29"/>
        <end position="622"/>
    </location>
</feature>
<dbReference type="Pfam" id="PF13688">
    <property type="entry name" value="Reprolysin_5"/>
    <property type="match status" value="1"/>
</dbReference>
<gene>
    <name evidence="2" type="ORF">DYBT9623_03803</name>
</gene>
<accession>A0ABN7RGC0</accession>
<sequence length="622" mass="67870">MRISFTVLTRKFAANLLFLALLPTLIFAQHSNFIDPVADQEIPESREMEDHKSRLRKNPNIAAFQFVKLNALATSQRDGVLLLRVPGITNPIAAEATHVEYHDELNYEWIGKTDDGLGTVIVLSKEGRICAHISTPQGVYEIFPAPGNLYSLQEIDPLKAGDVGCATTSEDRTGGRENAEYIPAAPEPTQSNPIADANAKLYPCQPLVNPRVLILYTAKALQLAGNVATITDQANLSIAQFNSTIYNSGITSNAVLTLAGVAALDLPETNNSMNGDVTKLTSNATAQNLRNQYQADLVVLFTNGNYIPRGVTAEPFFNNSTAFAIVQILNAVSNKTFAHEVGHIYGCRHDGESGSPQYAQGHNMKNGLGIVTDRTMMSTNTADGSNRLLHFSNPNISVSGKATGTVANNNNAKRISETHLTVGDFRPNPAPPLVAYIDGPTYVTTQGGKNYELNYSCGIAPYSIAWQYSYDGVNYTMSNITTDIFTWYFYQNQKIYLKGTVTAGGKSTTAFIAITAQMPSPFKQGNASVDSLVFYNSDLMITPNPAADELKIGYKLETDSFVQLEIMDLFGNQREVLLPPNTMQNKGVHSVLWTSRGNANGSYLIRLTINGKAEVKRLIIER</sequence>
<evidence type="ECO:0000313" key="2">
    <source>
        <dbReference type="EMBL" id="CAG5071819.1"/>
    </source>
</evidence>
<dbReference type="EMBL" id="CAJRAU010000005">
    <property type="protein sequence ID" value="CAG5071819.1"/>
    <property type="molecule type" value="Genomic_DNA"/>
</dbReference>
<keyword evidence="1" id="KW-0732">Signal</keyword>
<dbReference type="Proteomes" id="UP000679725">
    <property type="component" value="Unassembled WGS sequence"/>
</dbReference>
<organism evidence="2 3">
    <name type="scientific">Dyadobacter linearis</name>
    <dbReference type="NCBI Taxonomy" id="2823330"/>
    <lineage>
        <taxon>Bacteria</taxon>
        <taxon>Pseudomonadati</taxon>
        <taxon>Bacteroidota</taxon>
        <taxon>Cytophagia</taxon>
        <taxon>Cytophagales</taxon>
        <taxon>Spirosomataceae</taxon>
        <taxon>Dyadobacter</taxon>
    </lineage>
</organism>
<evidence type="ECO:0008006" key="4">
    <source>
        <dbReference type="Google" id="ProtNLM"/>
    </source>
</evidence>
<keyword evidence="3" id="KW-1185">Reference proteome</keyword>
<dbReference type="InterPro" id="IPR026444">
    <property type="entry name" value="Secre_tail"/>
</dbReference>
<dbReference type="RefSeq" id="WP_215235095.1">
    <property type="nucleotide sequence ID" value="NZ_CAJRAU010000005.1"/>
</dbReference>
<reference evidence="2 3" key="1">
    <citation type="submission" date="2021-04" db="EMBL/GenBank/DDBJ databases">
        <authorList>
            <person name="Rodrigo-Torres L."/>
            <person name="Arahal R. D."/>
            <person name="Lucena T."/>
        </authorList>
    </citation>
    <scope>NUCLEOTIDE SEQUENCE [LARGE SCALE GENOMIC DNA]</scope>
    <source>
        <strain evidence="2 3">CECT 9623</strain>
    </source>
</reference>
<comment type="caution">
    <text evidence="2">The sequence shown here is derived from an EMBL/GenBank/DDBJ whole genome shotgun (WGS) entry which is preliminary data.</text>
</comment>
<name>A0ABN7RGC0_9BACT</name>
<proteinExistence type="predicted"/>
<dbReference type="SUPFAM" id="SSF55486">
    <property type="entry name" value="Metalloproteases ('zincins'), catalytic domain"/>
    <property type="match status" value="1"/>
</dbReference>
<dbReference type="InterPro" id="IPR024079">
    <property type="entry name" value="MetalloPept_cat_dom_sf"/>
</dbReference>
<evidence type="ECO:0000256" key="1">
    <source>
        <dbReference type="SAM" id="SignalP"/>
    </source>
</evidence>
<feature type="signal peptide" evidence="1">
    <location>
        <begin position="1"/>
        <end position="28"/>
    </location>
</feature>